<name>A0A9P6ZZQ2_9AGAM</name>
<proteinExistence type="predicted"/>
<sequence length="541" mass="60728">MSAPSHAHPEDIIDTNKLITLINDNHDVIVFEPVFNVFVSFSGAPTTSVELVGYILHYSNPTQPIIYPLYSPLLGLDAVGDLIHWSHTILTQLLQLQRQLCLVAYLETPMLHGSALEAPGYEVPVFAIMLQAMETPIPYLNLRWVRGRTGLDTALHGVYHYDDVARAHEPEVKVYLVAYPFGNYIPDVDTSINGSAIFQTTWIGLSVTTFDTPCSSVVHRQPRPRKKILAEHSLHQIMETCMNWRKALAYLHMLLRVAICYGRSDNPHLLVNVEFSTRRLELIRNIWPECLLHANVASGNLETGQELNISLIPTHTESFLVLTKITQLPMSHNDVLALASPWVTQFMYDNRRMVINSMDNARVFGLGNFFGLAQREIVIHLLTMFTRPHAHLLPIEANFLNGFATFLKHQAAKELIYHMILRTTSTSRIRFTIADLEPNTFRNVANPPVDTLALAGSSITLFARLLSLFGANETMPDYPSAAQIHSELRETVIMLLQQENDPHIAQFKAELQKLCIITETDVYHIGQSNGAQAAGPSSSTN</sequence>
<evidence type="ECO:0000313" key="1">
    <source>
        <dbReference type="EMBL" id="KAG1779353.1"/>
    </source>
</evidence>
<organism evidence="1 2">
    <name type="scientific">Suillus placidus</name>
    <dbReference type="NCBI Taxonomy" id="48579"/>
    <lineage>
        <taxon>Eukaryota</taxon>
        <taxon>Fungi</taxon>
        <taxon>Dikarya</taxon>
        <taxon>Basidiomycota</taxon>
        <taxon>Agaricomycotina</taxon>
        <taxon>Agaricomycetes</taxon>
        <taxon>Agaricomycetidae</taxon>
        <taxon>Boletales</taxon>
        <taxon>Suillineae</taxon>
        <taxon>Suillaceae</taxon>
        <taxon>Suillus</taxon>
    </lineage>
</organism>
<dbReference type="EMBL" id="JABBWD010000012">
    <property type="protein sequence ID" value="KAG1779353.1"/>
    <property type="molecule type" value="Genomic_DNA"/>
</dbReference>
<reference evidence="1" key="1">
    <citation type="journal article" date="2020" name="New Phytol.">
        <title>Comparative genomics reveals dynamic genome evolution in host specialist ectomycorrhizal fungi.</title>
        <authorList>
            <person name="Lofgren L.A."/>
            <person name="Nguyen N.H."/>
            <person name="Vilgalys R."/>
            <person name="Ruytinx J."/>
            <person name="Liao H.L."/>
            <person name="Branco S."/>
            <person name="Kuo A."/>
            <person name="LaButti K."/>
            <person name="Lipzen A."/>
            <person name="Andreopoulos W."/>
            <person name="Pangilinan J."/>
            <person name="Riley R."/>
            <person name="Hundley H."/>
            <person name="Na H."/>
            <person name="Barry K."/>
            <person name="Grigoriev I.V."/>
            <person name="Stajich J.E."/>
            <person name="Kennedy P.G."/>
        </authorList>
    </citation>
    <scope>NUCLEOTIDE SEQUENCE</scope>
    <source>
        <strain evidence="1">DOB743</strain>
    </source>
</reference>
<accession>A0A9P6ZZQ2</accession>
<comment type="caution">
    <text evidence="1">The sequence shown here is derived from an EMBL/GenBank/DDBJ whole genome shotgun (WGS) entry which is preliminary data.</text>
</comment>
<dbReference type="AlphaFoldDB" id="A0A9P6ZZQ2"/>
<evidence type="ECO:0000313" key="2">
    <source>
        <dbReference type="Proteomes" id="UP000714275"/>
    </source>
</evidence>
<protein>
    <submittedName>
        <fullName evidence="1">Uncharacterized protein</fullName>
    </submittedName>
</protein>
<dbReference type="Proteomes" id="UP000714275">
    <property type="component" value="Unassembled WGS sequence"/>
</dbReference>
<gene>
    <name evidence="1" type="ORF">EV702DRAFT_1195316</name>
</gene>
<dbReference type="OrthoDB" id="2686392at2759"/>
<keyword evidence="2" id="KW-1185">Reference proteome</keyword>